<dbReference type="Proteomes" id="UP000235777">
    <property type="component" value="Unassembled WGS sequence"/>
</dbReference>
<comment type="caution">
    <text evidence="1">The sequence shown here is derived from an EMBL/GenBank/DDBJ whole genome shotgun (WGS) entry which is preliminary data.</text>
</comment>
<dbReference type="EMBL" id="PNYC01000026">
    <property type="protein sequence ID" value="PMS31292.1"/>
    <property type="molecule type" value="Genomic_DNA"/>
</dbReference>
<proteinExistence type="predicted"/>
<dbReference type="AlphaFoldDB" id="A0A2N7WPL0"/>
<protein>
    <submittedName>
        <fullName evidence="1">Uncharacterized protein</fullName>
    </submittedName>
</protein>
<accession>A0A2N7WPL0</accession>
<gene>
    <name evidence="1" type="ORF">C0Z20_28465</name>
</gene>
<name>A0A2N7WPL0_9BURK</name>
<organism evidence="1 2">
    <name type="scientific">Trinickia symbiotica</name>
    <dbReference type="NCBI Taxonomy" id="863227"/>
    <lineage>
        <taxon>Bacteria</taxon>
        <taxon>Pseudomonadati</taxon>
        <taxon>Pseudomonadota</taxon>
        <taxon>Betaproteobacteria</taxon>
        <taxon>Burkholderiales</taxon>
        <taxon>Burkholderiaceae</taxon>
        <taxon>Trinickia</taxon>
    </lineage>
</organism>
<keyword evidence="2" id="KW-1185">Reference proteome</keyword>
<evidence type="ECO:0000313" key="1">
    <source>
        <dbReference type="EMBL" id="PMS31292.1"/>
    </source>
</evidence>
<evidence type="ECO:0000313" key="2">
    <source>
        <dbReference type="Proteomes" id="UP000235777"/>
    </source>
</evidence>
<reference evidence="1 2" key="1">
    <citation type="submission" date="2018-01" db="EMBL/GenBank/DDBJ databases">
        <title>Whole genome analyses suggest that Burkholderia sensu lato contains two further novel genera in the rhizoxinica-symbiotica group Mycetohabitans gen. nov., and Trinickia gen. nov.: implications for the evolution of diazotrophy and nodulation in the Burkholderiaceae.</title>
        <authorList>
            <person name="Estrada-de los Santos P."/>
            <person name="Palmer M."/>
            <person name="Chavez-Ramirez B."/>
            <person name="Beukes C."/>
            <person name="Steenkamp E.T."/>
            <person name="Hirsch A.M."/>
            <person name="Manyaka P."/>
            <person name="Maluk M."/>
            <person name="Lafos M."/>
            <person name="Crook M."/>
            <person name="Gross E."/>
            <person name="Simon M.F."/>
            <person name="Bueno dos Reis Junior F."/>
            <person name="Poole P.S."/>
            <person name="Venter S.N."/>
            <person name="James E.K."/>
        </authorList>
    </citation>
    <scope>NUCLEOTIDE SEQUENCE [LARGE SCALE GENOMIC DNA]</scope>
    <source>
        <strain evidence="1 2">JPY 581</strain>
    </source>
</reference>
<sequence length="80" mass="9292">MATGRSSLRLIVEDWLAPDPQKGICVTEFRRGRSRRQCYVCVETVRTGGPVSLFFFRHQDGYWRIFPPDRDRPAMRTTGS</sequence>